<dbReference type="STRING" id="1423807.FD16_GL002200"/>
<evidence type="ECO:0000313" key="2">
    <source>
        <dbReference type="EMBL" id="KRM12685.1"/>
    </source>
</evidence>
<feature type="transmembrane region" description="Helical" evidence="1">
    <location>
        <begin position="12"/>
        <end position="33"/>
    </location>
</feature>
<evidence type="ECO:0000313" key="3">
    <source>
        <dbReference type="Proteomes" id="UP000051820"/>
    </source>
</evidence>
<dbReference type="RefSeq" id="WP_155804303.1">
    <property type="nucleotide sequence ID" value="NZ_AZGF01000006.1"/>
</dbReference>
<dbReference type="EMBL" id="AZGF01000006">
    <property type="protein sequence ID" value="KRM12685.1"/>
    <property type="molecule type" value="Genomic_DNA"/>
</dbReference>
<dbReference type="Proteomes" id="UP000051820">
    <property type="component" value="Unassembled WGS sequence"/>
</dbReference>
<proteinExistence type="predicted"/>
<keyword evidence="1" id="KW-1133">Transmembrane helix</keyword>
<organism evidence="2 3">
    <name type="scientific">Paucilactobacillus suebicus DSM 5007 = KCTC 3549</name>
    <dbReference type="NCBI Taxonomy" id="1423807"/>
    <lineage>
        <taxon>Bacteria</taxon>
        <taxon>Bacillati</taxon>
        <taxon>Bacillota</taxon>
        <taxon>Bacilli</taxon>
        <taxon>Lactobacillales</taxon>
        <taxon>Lactobacillaceae</taxon>
        <taxon>Paucilactobacillus</taxon>
    </lineage>
</organism>
<name>A0A0R1W514_9LACO</name>
<accession>A0A0R1W514</accession>
<sequence length="51" mass="5906">MYVIDKNDRYLNIIIGALIFALITSLVKTRFYLVALWETGLQEFLATPPIF</sequence>
<gene>
    <name evidence="2" type="ORF">FD16_GL002200</name>
</gene>
<comment type="caution">
    <text evidence="2">The sequence shown here is derived from an EMBL/GenBank/DDBJ whole genome shotgun (WGS) entry which is preliminary data.</text>
</comment>
<keyword evidence="1" id="KW-0812">Transmembrane</keyword>
<dbReference type="AlphaFoldDB" id="A0A0R1W514"/>
<evidence type="ECO:0000256" key="1">
    <source>
        <dbReference type="SAM" id="Phobius"/>
    </source>
</evidence>
<keyword evidence="3" id="KW-1185">Reference proteome</keyword>
<keyword evidence="1" id="KW-0472">Membrane</keyword>
<reference evidence="2 3" key="1">
    <citation type="journal article" date="2015" name="Genome Announc.">
        <title>Expanding the biotechnology potential of lactobacilli through comparative genomics of 213 strains and associated genera.</title>
        <authorList>
            <person name="Sun Z."/>
            <person name="Harris H.M."/>
            <person name="McCann A."/>
            <person name="Guo C."/>
            <person name="Argimon S."/>
            <person name="Zhang W."/>
            <person name="Yang X."/>
            <person name="Jeffery I.B."/>
            <person name="Cooney J.C."/>
            <person name="Kagawa T.F."/>
            <person name="Liu W."/>
            <person name="Song Y."/>
            <person name="Salvetti E."/>
            <person name="Wrobel A."/>
            <person name="Rasinkangas P."/>
            <person name="Parkhill J."/>
            <person name="Rea M.C."/>
            <person name="O'Sullivan O."/>
            <person name="Ritari J."/>
            <person name="Douillard F.P."/>
            <person name="Paul Ross R."/>
            <person name="Yang R."/>
            <person name="Briner A.E."/>
            <person name="Felis G.E."/>
            <person name="de Vos W.M."/>
            <person name="Barrangou R."/>
            <person name="Klaenhammer T.R."/>
            <person name="Caufield P.W."/>
            <person name="Cui Y."/>
            <person name="Zhang H."/>
            <person name="O'Toole P.W."/>
        </authorList>
    </citation>
    <scope>NUCLEOTIDE SEQUENCE [LARGE SCALE GENOMIC DNA]</scope>
    <source>
        <strain evidence="2 3">DSM 5007</strain>
    </source>
</reference>
<protein>
    <submittedName>
        <fullName evidence="2">Uncharacterized protein</fullName>
    </submittedName>
</protein>